<organism evidence="3">
    <name type="scientific">Nippostrongylus brasiliensis</name>
    <name type="common">Rat hookworm</name>
    <dbReference type="NCBI Taxonomy" id="27835"/>
    <lineage>
        <taxon>Eukaryota</taxon>
        <taxon>Metazoa</taxon>
        <taxon>Ecdysozoa</taxon>
        <taxon>Nematoda</taxon>
        <taxon>Chromadorea</taxon>
        <taxon>Rhabditida</taxon>
        <taxon>Rhabditina</taxon>
        <taxon>Rhabditomorpha</taxon>
        <taxon>Strongyloidea</taxon>
        <taxon>Heligmosomidae</taxon>
        <taxon>Nippostrongylus</taxon>
    </lineage>
</organism>
<evidence type="ECO:0000313" key="1">
    <source>
        <dbReference type="EMBL" id="VDL81657.1"/>
    </source>
</evidence>
<dbReference type="AlphaFoldDB" id="A0A0N4YLF1"/>
<evidence type="ECO:0000313" key="3">
    <source>
        <dbReference type="WBParaSite" id="NBR_0001793601-mRNA-1"/>
    </source>
</evidence>
<dbReference type="Proteomes" id="UP000271162">
    <property type="component" value="Unassembled WGS sequence"/>
</dbReference>
<accession>A0A0N4YLF1</accession>
<protein>
    <submittedName>
        <fullName evidence="3">Transposase</fullName>
    </submittedName>
</protein>
<name>A0A0N4YLF1_NIPBR</name>
<sequence>MTVGEGRSSSADMAILADHTMTIDEHLQSMPMPMTCWNDQQFRSQEELVTFMLHQNNDIELFARCMLS</sequence>
<dbReference type="EMBL" id="UYSL01023071">
    <property type="protein sequence ID" value="VDL81657.1"/>
    <property type="molecule type" value="Genomic_DNA"/>
</dbReference>
<gene>
    <name evidence="1" type="ORF">NBR_LOCUS17937</name>
</gene>
<proteinExistence type="predicted"/>
<reference evidence="3" key="1">
    <citation type="submission" date="2017-02" db="UniProtKB">
        <authorList>
            <consortium name="WormBaseParasite"/>
        </authorList>
    </citation>
    <scope>IDENTIFICATION</scope>
</reference>
<keyword evidence="2" id="KW-1185">Reference proteome</keyword>
<dbReference type="WBParaSite" id="NBR_0001793601-mRNA-1">
    <property type="protein sequence ID" value="NBR_0001793601-mRNA-1"/>
    <property type="gene ID" value="NBR_0001793601"/>
</dbReference>
<reference evidence="1 2" key="2">
    <citation type="submission" date="2018-11" db="EMBL/GenBank/DDBJ databases">
        <authorList>
            <consortium name="Pathogen Informatics"/>
        </authorList>
    </citation>
    <scope>NUCLEOTIDE SEQUENCE [LARGE SCALE GENOMIC DNA]</scope>
</reference>
<evidence type="ECO:0000313" key="2">
    <source>
        <dbReference type="Proteomes" id="UP000271162"/>
    </source>
</evidence>